<evidence type="ECO:0000313" key="2">
    <source>
        <dbReference type="Proteomes" id="UP000620133"/>
    </source>
</evidence>
<dbReference type="AlphaFoldDB" id="A0A7U9TKF2"/>
<protein>
    <submittedName>
        <fullName evidence="1">Uncharacterized protein</fullName>
    </submittedName>
</protein>
<sequence>MSFEYSEYYNGFVGRPLLVVGIAVIVLLVSLILFVLYDQITSIYYIIS</sequence>
<gene>
    <name evidence="1" type="ORF">MPAN_014900</name>
</gene>
<proteinExistence type="predicted"/>
<name>A0A7U9TKF2_9MOLU</name>
<reference evidence="1" key="1">
    <citation type="submission" date="2021-01" db="EMBL/GenBank/DDBJ databases">
        <title>Draft genome sequence of Acholeplasmataceae bacterium strain Mahy22.</title>
        <authorList>
            <person name="Watanabe M."/>
            <person name="Kojima H."/>
            <person name="Fukui M."/>
        </authorList>
    </citation>
    <scope>NUCLEOTIDE SEQUENCE</scope>
    <source>
        <strain evidence="1">Mahy22</strain>
    </source>
</reference>
<dbReference type="KEGG" id="manr:MPAN_014900"/>
<dbReference type="RefSeq" id="WP_176239244.1">
    <property type="nucleotide sequence ID" value="NZ_AP024412.1"/>
</dbReference>
<evidence type="ECO:0000313" key="1">
    <source>
        <dbReference type="EMBL" id="BCR36597.1"/>
    </source>
</evidence>
<dbReference type="Proteomes" id="UP000620133">
    <property type="component" value="Chromosome"/>
</dbReference>
<organism evidence="1 2">
    <name type="scientific">Mariniplasma anaerobium</name>
    <dbReference type="NCBI Taxonomy" id="2735436"/>
    <lineage>
        <taxon>Bacteria</taxon>
        <taxon>Bacillati</taxon>
        <taxon>Mycoplasmatota</taxon>
        <taxon>Mollicutes</taxon>
        <taxon>Acholeplasmatales</taxon>
        <taxon>Acholeplasmataceae</taxon>
        <taxon>Mariniplasma</taxon>
    </lineage>
</organism>
<accession>A0A7U9TKF2</accession>
<dbReference type="EMBL" id="AP024412">
    <property type="protein sequence ID" value="BCR36597.1"/>
    <property type="molecule type" value="Genomic_DNA"/>
</dbReference>
<keyword evidence="2" id="KW-1185">Reference proteome</keyword>